<dbReference type="Proteomes" id="UP000615760">
    <property type="component" value="Unassembled WGS sequence"/>
</dbReference>
<evidence type="ECO:0000313" key="1">
    <source>
        <dbReference type="EMBL" id="GGB85111.1"/>
    </source>
</evidence>
<sequence length="171" mass="19900">MIELERIKNNIEGELPESGKYGYFIVENIINPQHELNVFKETISVLIKNKHLSPDDPKWENLLSKQMVAFVSQLDDEDFHNDYILHSLPNVVGSFMVRKWEWYSSEVLENGFEVTFLGRDIGMVGTVLLHHQGLPYSSLFLEQNGNFYETRNVGTDVLSYKTFDRKTLKLK</sequence>
<gene>
    <name evidence="1" type="ORF">GCM10007424_26450</name>
</gene>
<name>A0ABQ1K1I3_9FLAO</name>
<comment type="caution">
    <text evidence="1">The sequence shown here is derived from an EMBL/GenBank/DDBJ whole genome shotgun (WGS) entry which is preliminary data.</text>
</comment>
<dbReference type="EMBL" id="BMJE01000008">
    <property type="protein sequence ID" value="GGB85111.1"/>
    <property type="molecule type" value="Genomic_DNA"/>
</dbReference>
<keyword evidence="2" id="KW-1185">Reference proteome</keyword>
<evidence type="ECO:0000313" key="2">
    <source>
        <dbReference type="Proteomes" id="UP000615760"/>
    </source>
</evidence>
<organism evidence="1 2">
    <name type="scientific">Flavobacterium suaedae</name>
    <dbReference type="NCBI Taxonomy" id="1767027"/>
    <lineage>
        <taxon>Bacteria</taxon>
        <taxon>Pseudomonadati</taxon>
        <taxon>Bacteroidota</taxon>
        <taxon>Flavobacteriia</taxon>
        <taxon>Flavobacteriales</taxon>
        <taxon>Flavobacteriaceae</taxon>
        <taxon>Flavobacterium</taxon>
    </lineage>
</organism>
<protein>
    <submittedName>
        <fullName evidence="1">Uncharacterized protein</fullName>
    </submittedName>
</protein>
<proteinExistence type="predicted"/>
<accession>A0ABQ1K1I3</accession>
<reference evidence="2" key="1">
    <citation type="journal article" date="2019" name="Int. J. Syst. Evol. Microbiol.">
        <title>The Global Catalogue of Microorganisms (GCM) 10K type strain sequencing project: providing services to taxonomists for standard genome sequencing and annotation.</title>
        <authorList>
            <consortium name="The Broad Institute Genomics Platform"/>
            <consortium name="The Broad Institute Genome Sequencing Center for Infectious Disease"/>
            <person name="Wu L."/>
            <person name="Ma J."/>
        </authorList>
    </citation>
    <scope>NUCLEOTIDE SEQUENCE [LARGE SCALE GENOMIC DNA]</scope>
    <source>
        <strain evidence="2">CGMCC 1.15461</strain>
    </source>
</reference>
<dbReference type="RefSeq" id="WP_188621794.1">
    <property type="nucleotide sequence ID" value="NZ_BMJE01000008.1"/>
</dbReference>